<dbReference type="SUPFAM" id="SSF69279">
    <property type="entry name" value="Phage tail proteins"/>
    <property type="match status" value="1"/>
</dbReference>
<dbReference type="OrthoDB" id="2664283at2"/>
<protein>
    <submittedName>
        <fullName evidence="2">Late control protein</fullName>
    </submittedName>
</protein>
<dbReference type="RefSeq" id="WP_119795510.1">
    <property type="nucleotide sequence ID" value="NZ_QYZD01000024.1"/>
</dbReference>
<feature type="region of interest" description="Disordered" evidence="1">
    <location>
        <begin position="792"/>
        <end position="868"/>
    </location>
</feature>
<dbReference type="Pfam" id="PF05954">
    <property type="entry name" value="Phage_GPD"/>
    <property type="match status" value="1"/>
</dbReference>
<dbReference type="EMBL" id="QYZD01000024">
    <property type="protein sequence ID" value="RJG21435.1"/>
    <property type="molecule type" value="Genomic_DNA"/>
</dbReference>
<feature type="compositionally biased region" description="Basic and acidic residues" evidence="1">
    <location>
        <begin position="831"/>
        <end position="868"/>
    </location>
</feature>
<dbReference type="Proteomes" id="UP000266177">
    <property type="component" value="Unassembled WGS sequence"/>
</dbReference>
<sequence length="974" mass="108043">MQSVKGVTTYQDLQLVWPFGAMRLDRLELIHQTGEHAILRFTGIASEERIDEIIGSPMSQERIELHSVADQSKGRPLFMGRLTHVEVKVVRSIHYIEAEAVSHTYAMDIAVNTRSFQQPDRLYRDIAQEIVGAYSGGELIDNAFSERQQGKFIMQYEETDWAFLKRLASHAGALLVPDVTAHKARLWIGLPEGRRQIQLDAHHPYEVNHAVVPYTAKSVDGTASVREYRYTTYEFENDECLEIGDKVMLAGQTFVITRRTGVMQQGVFRWRYVCAAPDKVKRKKSFNSTIIGAAIDGTIIQVSRNQVKLHLDMDKQQDASKAQWFPYAAEGNQILYLMPELGTRVKLYFPSADEDEAMVIQSVRVEPQGDYVEKHERKMADPGVKSFGNPQGKEFTLGDKELYITAQEGKLYISMNSYSGVNLSSAINIQIQAAGDLSFHGQQIQLQGMDGLYISTPSVTMELAEEVSVRSDEIQLEAENRRQHGPLMSEFEEDLEKYGETDLSSMRRAKNFFGRAVGVGGAVKDWAMDVLKFANDAGEVALTNAFSFGIQHSLKSSGTEIEGVETKAVADALSDAMIRTVSEGINGQEVAPLAERNSIVQGIAKGKTYAADIWSREKSFSDLLSDGAEMVDKSVIQPISKASELEVFKLDLLTTSYEQNVEAGRVAAEGGLVLVDTALTLGTASEYAIAKSEKLVKMFSGAAEDVATGARKLPDGGASGKKPLHPSIPHHTKKKGPPKDGKFKTHAKSLGERFEELEAAIGKLLGKMPKDMADRMPFKVAYMQKAGTNQRVPTIVKNSDHPMYSKMDGGNGEGSSGRRAEGTRQGNKPNLYDKDGNYTGDRTQKELDDLATDPDRGHVLDDQGKKEREVGLAVEERGELGRIKRDSGGAEFYDESSPNKQRWDVKSYESYPNGHTDPKKGAFSVKTTLKNMYKKLNKDINIIIDTRGLIPEHIAQLKDAVTKEGIGDRIIWYP</sequence>
<gene>
    <name evidence="2" type="ORF">DQX05_21420</name>
</gene>
<name>A0A3A3GYV7_PANTH</name>
<comment type="caution">
    <text evidence="2">The sequence shown here is derived from an EMBL/GenBank/DDBJ whole genome shotgun (WGS) entry which is preliminary data.</text>
</comment>
<dbReference type="Gene3D" id="3.55.50.10">
    <property type="entry name" value="Baseplate protein-like domains"/>
    <property type="match status" value="1"/>
</dbReference>
<evidence type="ECO:0000256" key="1">
    <source>
        <dbReference type="SAM" id="MobiDB-lite"/>
    </source>
</evidence>
<feature type="region of interest" description="Disordered" evidence="1">
    <location>
        <begin position="710"/>
        <end position="745"/>
    </location>
</feature>
<proteinExistence type="predicted"/>
<accession>A0A3A3GYV7</accession>
<organism evidence="2 3">
    <name type="scientific">Paenibacillus thiaminolyticus</name>
    <name type="common">Bacillus thiaminolyticus</name>
    <dbReference type="NCBI Taxonomy" id="49283"/>
    <lineage>
        <taxon>Bacteria</taxon>
        <taxon>Bacillati</taxon>
        <taxon>Bacillota</taxon>
        <taxon>Bacilli</taxon>
        <taxon>Bacillales</taxon>
        <taxon>Paenibacillaceae</taxon>
        <taxon>Paenibacillus</taxon>
    </lineage>
</organism>
<dbReference type="AlphaFoldDB" id="A0A3A3GYV7"/>
<reference evidence="2 3" key="1">
    <citation type="submission" date="2018-09" db="EMBL/GenBank/DDBJ databases">
        <title>Paenibacillus SK2017-BO5.</title>
        <authorList>
            <person name="Piskunova J.V."/>
            <person name="Dubiley S.A."/>
            <person name="Severinov K.V."/>
        </authorList>
    </citation>
    <scope>NUCLEOTIDE SEQUENCE [LARGE SCALE GENOMIC DNA]</scope>
    <source>
        <strain evidence="2 3">BO5</strain>
    </source>
</reference>
<feature type="compositionally biased region" description="Basic residues" evidence="1">
    <location>
        <begin position="722"/>
        <end position="736"/>
    </location>
</feature>
<evidence type="ECO:0000313" key="3">
    <source>
        <dbReference type="Proteomes" id="UP000266177"/>
    </source>
</evidence>
<evidence type="ECO:0000313" key="2">
    <source>
        <dbReference type="EMBL" id="RJG21435.1"/>
    </source>
</evidence>